<dbReference type="GO" id="GO:0042793">
    <property type="term" value="P:plastid transcription"/>
    <property type="evidence" value="ECO:0007669"/>
    <property type="project" value="TreeGrafter"/>
</dbReference>
<dbReference type="PANTHER" id="PTHR35720:SF1">
    <property type="entry name" value="PROTEIN PLASTID TRANSCRIPTIONALLY ACTIVE 12, CHLOROPLASTIC"/>
    <property type="match status" value="1"/>
</dbReference>
<evidence type="ECO:0000313" key="3">
    <source>
        <dbReference type="Proteomes" id="UP000824469"/>
    </source>
</evidence>
<dbReference type="GO" id="GO:0009507">
    <property type="term" value="C:chloroplast"/>
    <property type="evidence" value="ECO:0007669"/>
    <property type="project" value="InterPro"/>
</dbReference>
<gene>
    <name evidence="2" type="ORF">KI387_033169</name>
</gene>
<organism evidence="2 3">
    <name type="scientific">Taxus chinensis</name>
    <name type="common">Chinese yew</name>
    <name type="synonym">Taxus wallichiana var. chinensis</name>
    <dbReference type="NCBI Taxonomy" id="29808"/>
    <lineage>
        <taxon>Eukaryota</taxon>
        <taxon>Viridiplantae</taxon>
        <taxon>Streptophyta</taxon>
        <taxon>Embryophyta</taxon>
        <taxon>Tracheophyta</taxon>
        <taxon>Spermatophyta</taxon>
        <taxon>Pinopsida</taxon>
        <taxon>Pinidae</taxon>
        <taxon>Conifers II</taxon>
        <taxon>Cupressales</taxon>
        <taxon>Taxaceae</taxon>
        <taxon>Taxus</taxon>
    </lineage>
</organism>
<dbReference type="InterPro" id="IPR034581">
    <property type="entry name" value="PTAC12"/>
</dbReference>
<dbReference type="AlphaFoldDB" id="A0AA38BTU3"/>
<dbReference type="Proteomes" id="UP000824469">
    <property type="component" value="Unassembled WGS sequence"/>
</dbReference>
<dbReference type="GO" id="GO:0045893">
    <property type="term" value="P:positive regulation of DNA-templated transcription"/>
    <property type="evidence" value="ECO:0007669"/>
    <property type="project" value="TreeGrafter"/>
</dbReference>
<dbReference type="EMBL" id="JAHRHJ020003813">
    <property type="protein sequence ID" value="KAH9289052.1"/>
    <property type="molecule type" value="Genomic_DNA"/>
</dbReference>
<feature type="region of interest" description="Disordered" evidence="1">
    <location>
        <begin position="141"/>
        <end position="229"/>
    </location>
</feature>
<evidence type="ECO:0000256" key="1">
    <source>
        <dbReference type="SAM" id="MobiDB-lite"/>
    </source>
</evidence>
<reference evidence="2 3" key="1">
    <citation type="journal article" date="2021" name="Nat. Plants">
        <title>The Taxus genome provides insights into paclitaxel biosynthesis.</title>
        <authorList>
            <person name="Xiong X."/>
            <person name="Gou J."/>
            <person name="Liao Q."/>
            <person name="Li Y."/>
            <person name="Zhou Q."/>
            <person name="Bi G."/>
            <person name="Li C."/>
            <person name="Du R."/>
            <person name="Wang X."/>
            <person name="Sun T."/>
            <person name="Guo L."/>
            <person name="Liang H."/>
            <person name="Lu P."/>
            <person name="Wu Y."/>
            <person name="Zhang Z."/>
            <person name="Ro D.K."/>
            <person name="Shang Y."/>
            <person name="Huang S."/>
            <person name="Yan J."/>
        </authorList>
    </citation>
    <scope>NUCLEOTIDE SEQUENCE [LARGE SCALE GENOMIC DNA]</scope>
    <source>
        <strain evidence="2">Ta-2019</strain>
    </source>
</reference>
<keyword evidence="3" id="KW-1185">Reference proteome</keyword>
<accession>A0AA38BTU3</accession>
<dbReference type="PANTHER" id="PTHR35720">
    <property type="entry name" value="PROTEIN PLASTID TRANSCRIPTIONALLY ACTIVE 12, CHLOROPLASTIC"/>
    <property type="match status" value="1"/>
</dbReference>
<dbReference type="GO" id="GO:0009416">
    <property type="term" value="P:response to light stimulus"/>
    <property type="evidence" value="ECO:0007669"/>
    <property type="project" value="InterPro"/>
</dbReference>
<evidence type="ECO:0000313" key="2">
    <source>
        <dbReference type="EMBL" id="KAH9289052.1"/>
    </source>
</evidence>
<proteinExistence type="predicted"/>
<comment type="caution">
    <text evidence="2">The sequence shown here is derived from an EMBL/GenBank/DDBJ whole genome shotgun (WGS) entry which is preliminary data.</text>
</comment>
<sequence length="229" mass="26547">MAEEERKKELSPMAYYQEWVKAWKKDTSKEAVQKHFEETGEDVHTQLTNMFQHQTDREYRIMMGTDLRILRDPLLMRMRPEHKKAVFGGDPAYPTVNYEQDPNQTVDYRGPNFHEPVQDPLDYLRKIGRLISQDELDKLLSKEKEEEENESDELDEAMAVAVDIGEKDDEDEGEDEIPDAKIDEDEGEDEIQEDGIPDAKIDEDEGEDEIQEDEIQEDEIPDSGSAGSH</sequence>
<protein>
    <submittedName>
        <fullName evidence="2">Uncharacterized protein</fullName>
    </submittedName>
</protein>
<name>A0AA38BTU3_TAXCH</name>
<dbReference type="GO" id="GO:0090228">
    <property type="term" value="P:positive regulation of red or far-red light signaling pathway"/>
    <property type="evidence" value="ECO:0007669"/>
    <property type="project" value="InterPro"/>
</dbReference>
<feature type="compositionally biased region" description="Acidic residues" evidence="1">
    <location>
        <begin position="145"/>
        <end position="156"/>
    </location>
</feature>
<feature type="compositionally biased region" description="Acidic residues" evidence="1">
    <location>
        <begin position="166"/>
        <end position="221"/>
    </location>
</feature>
<dbReference type="GO" id="GO:0005634">
    <property type="term" value="C:nucleus"/>
    <property type="evidence" value="ECO:0007669"/>
    <property type="project" value="InterPro"/>
</dbReference>